<gene>
    <name evidence="2" type="ORF">UFOPK4347_00577</name>
</gene>
<name>A0A6J7UDD5_9ZZZZ</name>
<dbReference type="InterPro" id="IPR020556">
    <property type="entry name" value="Amidase_CS"/>
</dbReference>
<dbReference type="SUPFAM" id="SSF75304">
    <property type="entry name" value="Amidase signature (AS) enzymes"/>
    <property type="match status" value="1"/>
</dbReference>
<organism evidence="2">
    <name type="scientific">freshwater metagenome</name>
    <dbReference type="NCBI Taxonomy" id="449393"/>
    <lineage>
        <taxon>unclassified sequences</taxon>
        <taxon>metagenomes</taxon>
        <taxon>ecological metagenomes</taxon>
    </lineage>
</organism>
<accession>A0A6J7UDD5</accession>
<dbReference type="EMBL" id="CAFBQU010000010">
    <property type="protein sequence ID" value="CAB5063312.1"/>
    <property type="molecule type" value="Genomic_DNA"/>
</dbReference>
<dbReference type="GO" id="GO:0003824">
    <property type="term" value="F:catalytic activity"/>
    <property type="evidence" value="ECO:0007669"/>
    <property type="project" value="InterPro"/>
</dbReference>
<dbReference type="PANTHER" id="PTHR11895">
    <property type="entry name" value="TRANSAMIDASE"/>
    <property type="match status" value="1"/>
</dbReference>
<dbReference type="Pfam" id="PF01425">
    <property type="entry name" value="Amidase"/>
    <property type="match status" value="1"/>
</dbReference>
<reference evidence="2" key="1">
    <citation type="submission" date="2020-05" db="EMBL/GenBank/DDBJ databases">
        <authorList>
            <person name="Chiriac C."/>
            <person name="Salcher M."/>
            <person name="Ghai R."/>
            <person name="Kavagutti S V."/>
        </authorList>
    </citation>
    <scope>NUCLEOTIDE SEQUENCE</scope>
</reference>
<dbReference type="PROSITE" id="PS00571">
    <property type="entry name" value="AMIDASES"/>
    <property type="match status" value="1"/>
</dbReference>
<evidence type="ECO:0000313" key="2">
    <source>
        <dbReference type="EMBL" id="CAB5063312.1"/>
    </source>
</evidence>
<dbReference type="Gene3D" id="3.90.1300.10">
    <property type="entry name" value="Amidase signature (AS) domain"/>
    <property type="match status" value="1"/>
</dbReference>
<feature type="domain" description="Amidase" evidence="1">
    <location>
        <begin position="35"/>
        <end position="470"/>
    </location>
</feature>
<dbReference type="AlphaFoldDB" id="A0A6J7UDD5"/>
<protein>
    <submittedName>
        <fullName evidence="2">Unannotated protein</fullName>
    </submittedName>
</protein>
<evidence type="ECO:0000259" key="1">
    <source>
        <dbReference type="Pfam" id="PF01425"/>
    </source>
</evidence>
<dbReference type="InterPro" id="IPR000120">
    <property type="entry name" value="Amidase"/>
</dbReference>
<sequence length="491" mass="52610">MNAPAQPPQNIADVLNFDANDQVGALHRKWVSPVELVDAAIARAEAVNPQLNAIIHERYERARSEAAAIAAGPITTPLHGMPVVVKDLEAAIGGEPHHMGSRVLKNIGYRATHDSYIARRLKRAGAIVIGRTNTPEFGSTITTEPLAYGAAHNPWNLDHSTGGSSGGSAAAVSARIVAVGHANDGGGSIRVPASECGLVGLKPSRGRISKGPDTGESWMGATVDGVVTRSVRDTALMLDILSGYEAGDPYTAVPYARPLMEEVGKPVGFLRIGFLDHPLMPGGVDHSETRASMANTRKLLESLGHMVEDAYPAAMDEEDFADTFTGIVSVATDVGVSEIEALIGRPVTEDDIEADNFFLREIGRSVSGTQYVQWVNWMHAWSRRMLEWWYPQDGAQPFDILVTPTLAGPPPKLGWLSGPDGGMNMRSILQYTAQFNVTGQPAISLPLHWSADGLPMGVQCVAATHREDLLVRLGSQLEAAAPWSHRMPPLV</sequence>
<proteinExistence type="predicted"/>
<dbReference type="InterPro" id="IPR023631">
    <property type="entry name" value="Amidase_dom"/>
</dbReference>
<dbReference type="InterPro" id="IPR036928">
    <property type="entry name" value="AS_sf"/>
</dbReference>
<dbReference type="PANTHER" id="PTHR11895:SF7">
    <property type="entry name" value="GLUTAMYL-TRNA(GLN) AMIDOTRANSFERASE SUBUNIT A, MITOCHONDRIAL"/>
    <property type="match status" value="1"/>
</dbReference>